<dbReference type="Proteomes" id="UP000549113">
    <property type="component" value="Unassembled WGS sequence"/>
</dbReference>
<name>A0AA40SL98_9MICO</name>
<proteinExistence type="predicted"/>
<sequence length="71" mass="8100">MSQVTLVPAVYRCPDHDNHETVTARVRERVEWEIRCLGAHARPTFRVAVTCPGNAGGAEHRRLYDGEWQRA</sequence>
<protein>
    <submittedName>
        <fullName evidence="1">Uncharacterized protein</fullName>
    </submittedName>
</protein>
<reference evidence="1 2" key="1">
    <citation type="submission" date="2020-08" db="EMBL/GenBank/DDBJ databases">
        <title>Sequencing the genomes of 1000 actinobacteria strains.</title>
        <authorList>
            <person name="Klenk H.-P."/>
        </authorList>
    </citation>
    <scope>NUCLEOTIDE SEQUENCE [LARGE SCALE GENOMIC DNA]</scope>
    <source>
        <strain evidence="1 2">DSM 19600</strain>
    </source>
</reference>
<gene>
    <name evidence="1" type="ORF">BKA10_000100</name>
</gene>
<dbReference type="RefSeq" id="WP_183497953.1">
    <property type="nucleotide sequence ID" value="NZ_BAABCO010000003.1"/>
</dbReference>
<evidence type="ECO:0000313" key="2">
    <source>
        <dbReference type="Proteomes" id="UP000549113"/>
    </source>
</evidence>
<dbReference type="AlphaFoldDB" id="A0AA40SL98"/>
<comment type="caution">
    <text evidence="1">The sequence shown here is derived from an EMBL/GenBank/DDBJ whole genome shotgun (WGS) entry which is preliminary data.</text>
</comment>
<accession>A0AA40SL98</accession>
<organism evidence="1 2">
    <name type="scientific">Microbacterium invictum</name>
    <dbReference type="NCBI Taxonomy" id="515415"/>
    <lineage>
        <taxon>Bacteria</taxon>
        <taxon>Bacillati</taxon>
        <taxon>Actinomycetota</taxon>
        <taxon>Actinomycetes</taxon>
        <taxon>Micrococcales</taxon>
        <taxon>Microbacteriaceae</taxon>
        <taxon>Microbacterium</taxon>
    </lineage>
</organism>
<keyword evidence="2" id="KW-1185">Reference proteome</keyword>
<evidence type="ECO:0000313" key="1">
    <source>
        <dbReference type="EMBL" id="MBB4138306.1"/>
    </source>
</evidence>
<dbReference type="EMBL" id="JACIFH010000001">
    <property type="protein sequence ID" value="MBB4138306.1"/>
    <property type="molecule type" value="Genomic_DNA"/>
</dbReference>